<protein>
    <submittedName>
        <fullName evidence="7">DNA recombination protein RmuC</fullName>
    </submittedName>
</protein>
<proteinExistence type="inferred from homology"/>
<dbReference type="Proteomes" id="UP001082899">
    <property type="component" value="Unassembled WGS sequence"/>
</dbReference>
<keyword evidence="6" id="KW-0812">Transmembrane</keyword>
<evidence type="ECO:0000256" key="4">
    <source>
        <dbReference type="ARBA" id="ARBA00023172"/>
    </source>
</evidence>
<gene>
    <name evidence="7" type="primary">rmuC</name>
    <name evidence="7" type="ORF">OVY01_15420</name>
</gene>
<dbReference type="Pfam" id="PF02646">
    <property type="entry name" value="RmuC"/>
    <property type="match status" value="1"/>
</dbReference>
<evidence type="ECO:0000256" key="1">
    <source>
        <dbReference type="ARBA" id="ARBA00003416"/>
    </source>
</evidence>
<evidence type="ECO:0000313" key="8">
    <source>
        <dbReference type="Proteomes" id="UP001082899"/>
    </source>
</evidence>
<accession>A0ABT3ZPT7</accession>
<dbReference type="RefSeq" id="WP_267848464.1">
    <property type="nucleotide sequence ID" value="NZ_JAPMXC010000005.1"/>
</dbReference>
<evidence type="ECO:0000313" key="7">
    <source>
        <dbReference type="EMBL" id="MCY0388574.1"/>
    </source>
</evidence>
<reference evidence="7" key="1">
    <citation type="submission" date="2022-11" db="EMBL/GenBank/DDBJ databases">
        <title>Robbsia betulipollinis sp. nov., isolated from pollen of birch (Betula pendula).</title>
        <authorList>
            <person name="Shi H."/>
            <person name="Ambika Manirajan B."/>
            <person name="Ratering S."/>
            <person name="Geissler-Plaum R."/>
            <person name="Schnell S."/>
        </authorList>
    </citation>
    <scope>NUCLEOTIDE SEQUENCE</scope>
    <source>
        <strain evidence="7">Bb-Pol-6</strain>
    </source>
</reference>
<keyword evidence="4" id="KW-0233">DNA recombination</keyword>
<comment type="function">
    <text evidence="1">Involved in DNA recombination.</text>
</comment>
<evidence type="ECO:0000256" key="2">
    <source>
        <dbReference type="ARBA" id="ARBA00009840"/>
    </source>
</evidence>
<dbReference type="PANTHER" id="PTHR30563:SF0">
    <property type="entry name" value="DNA RECOMBINATION PROTEIN RMUC"/>
    <property type="match status" value="1"/>
</dbReference>
<comment type="caution">
    <text evidence="7">The sequence shown here is derived from an EMBL/GenBank/DDBJ whole genome shotgun (WGS) entry which is preliminary data.</text>
</comment>
<evidence type="ECO:0000256" key="6">
    <source>
        <dbReference type="SAM" id="Phobius"/>
    </source>
</evidence>
<keyword evidence="6" id="KW-0472">Membrane</keyword>
<organism evidence="7 8">
    <name type="scientific">Robbsia betulipollinis</name>
    <dbReference type="NCBI Taxonomy" id="2981849"/>
    <lineage>
        <taxon>Bacteria</taxon>
        <taxon>Pseudomonadati</taxon>
        <taxon>Pseudomonadota</taxon>
        <taxon>Betaproteobacteria</taxon>
        <taxon>Burkholderiales</taxon>
        <taxon>Burkholderiaceae</taxon>
        <taxon>Robbsia</taxon>
    </lineage>
</organism>
<dbReference type="PANTHER" id="PTHR30563">
    <property type="entry name" value="DNA RECOMBINATION PROTEIN RMUC"/>
    <property type="match status" value="1"/>
</dbReference>
<dbReference type="InterPro" id="IPR003798">
    <property type="entry name" value="DNA_recombination_RmuC"/>
</dbReference>
<keyword evidence="6" id="KW-1133">Transmembrane helix</keyword>
<evidence type="ECO:0000256" key="3">
    <source>
        <dbReference type="ARBA" id="ARBA00023054"/>
    </source>
</evidence>
<keyword evidence="3" id="KW-0175">Coiled coil</keyword>
<keyword evidence="8" id="KW-1185">Reference proteome</keyword>
<name>A0ABT3ZPT7_9BURK</name>
<dbReference type="EMBL" id="JAPMXC010000005">
    <property type="protein sequence ID" value="MCY0388574.1"/>
    <property type="molecule type" value="Genomic_DNA"/>
</dbReference>
<feature type="region of interest" description="Disordered" evidence="5">
    <location>
        <begin position="506"/>
        <end position="526"/>
    </location>
</feature>
<comment type="similarity">
    <text evidence="2">Belongs to the RmuC family.</text>
</comment>
<feature type="transmembrane region" description="Helical" evidence="6">
    <location>
        <begin position="12"/>
        <end position="37"/>
    </location>
</feature>
<evidence type="ECO:0000256" key="5">
    <source>
        <dbReference type="SAM" id="MobiDB-lite"/>
    </source>
</evidence>
<sequence length="526" mass="56941">MSAAGATMAGDLLPWLVGSVVLLALVALVAVGALAALMRRTRTGAGRDDAQFDALLDDVNAFREESARTAERLDRSLRGDMTETARIGRAETGAVLGQFQQTLAAQLSSIATLQNQKVDGFAKDLANLTHSNAAQLDTVRTSLADQARQAREEQGAALRHVGETLNLQLAGLSQTNDLRFAEVRDTLERKLKDIEVNNALKLDEMRRTVDEKLHATLEQRLGESFKLVSDRLEQVHRGLGEMQTLAAGVGDLKKVLTNVKTRGTWGEVQLGSLLEQVLTAEQYASNVATVPGSSERVEFAIRLPGGASGAAGARRGDGSGPQGTPVWLPIDAKFPREDYERLIDAQERADPAGVEASGRALDARVRLEARRIAEKYLAPPHTTDFGLLFLPTEGLYAEVLRRPGLSDALQRDYRITIAGPTTLTALLNSLQMGFRTLAIEQRSSEVWQVLGAVKTEFFKFGDVLAKTRSQLETVARSIDLAERRTRVMHKTLRDVEALPGDAAAARLAGLSEDDASPPVDPADASR</sequence>